<evidence type="ECO:0000256" key="2">
    <source>
        <dbReference type="ARBA" id="ARBA00022694"/>
    </source>
</evidence>
<feature type="compositionally biased region" description="Basic and acidic residues" evidence="3">
    <location>
        <begin position="406"/>
        <end position="420"/>
    </location>
</feature>
<feature type="non-terminal residue" evidence="6">
    <location>
        <position position="1"/>
    </location>
</feature>
<dbReference type="SUPFAM" id="SSF48371">
    <property type="entry name" value="ARM repeat"/>
    <property type="match status" value="3"/>
</dbReference>
<dbReference type="OrthoDB" id="43471at2759"/>
<keyword evidence="2" id="KW-0819">tRNA processing</keyword>
<organism evidence="6 7">
    <name type="scientific">Seminavis robusta</name>
    <dbReference type="NCBI Taxonomy" id="568900"/>
    <lineage>
        <taxon>Eukaryota</taxon>
        <taxon>Sar</taxon>
        <taxon>Stramenopiles</taxon>
        <taxon>Ochrophyta</taxon>
        <taxon>Bacillariophyta</taxon>
        <taxon>Bacillariophyceae</taxon>
        <taxon>Bacillariophycidae</taxon>
        <taxon>Naviculales</taxon>
        <taxon>Naviculaceae</taxon>
        <taxon>Seminavis</taxon>
    </lineage>
</organism>
<evidence type="ECO:0000313" key="7">
    <source>
        <dbReference type="Proteomes" id="UP001153069"/>
    </source>
</evidence>
<gene>
    <name evidence="6" type="ORF">SEMRO_2274_G321550.1</name>
</gene>
<dbReference type="PANTHER" id="PTHR14387">
    <property type="entry name" value="THADA/DEATH RECEPTOR INTERACTING PROTEIN"/>
    <property type="match status" value="1"/>
</dbReference>
<dbReference type="GO" id="GO:0005829">
    <property type="term" value="C:cytosol"/>
    <property type="evidence" value="ECO:0007669"/>
    <property type="project" value="TreeGrafter"/>
</dbReference>
<dbReference type="EMBL" id="CAICTM010002272">
    <property type="protein sequence ID" value="CAB9528615.1"/>
    <property type="molecule type" value="Genomic_DNA"/>
</dbReference>
<dbReference type="InterPro" id="IPR016024">
    <property type="entry name" value="ARM-type_fold"/>
</dbReference>
<evidence type="ECO:0000259" key="5">
    <source>
        <dbReference type="Pfam" id="PF25151"/>
    </source>
</evidence>
<evidence type="ECO:0000256" key="3">
    <source>
        <dbReference type="SAM" id="MobiDB-lite"/>
    </source>
</evidence>
<name>A0A9N8EYD4_9STRA</name>
<protein>
    <submittedName>
        <fullName evidence="6">Adenoma-associated protein homolog (Partial)</fullName>
    </submittedName>
</protein>
<dbReference type="InterPro" id="IPR019442">
    <property type="entry name" value="THADA/TRM732_DUF2428"/>
</dbReference>
<dbReference type="InterPro" id="IPR056842">
    <property type="entry name" value="THADA-like_TPR_C"/>
</dbReference>
<dbReference type="Pfam" id="PF10350">
    <property type="entry name" value="DUF2428"/>
    <property type="match status" value="1"/>
</dbReference>
<dbReference type="InterPro" id="IPR051954">
    <property type="entry name" value="tRNA_methyltransferase_THADA"/>
</dbReference>
<comment type="similarity">
    <text evidence="1">Belongs to the THADA family.</text>
</comment>
<feature type="domain" description="DUF2428" evidence="4">
    <location>
        <begin position="896"/>
        <end position="1205"/>
    </location>
</feature>
<dbReference type="GO" id="GO:0030488">
    <property type="term" value="P:tRNA methylation"/>
    <property type="evidence" value="ECO:0007669"/>
    <property type="project" value="TreeGrafter"/>
</dbReference>
<reference evidence="6" key="1">
    <citation type="submission" date="2020-06" db="EMBL/GenBank/DDBJ databases">
        <authorList>
            <consortium name="Plant Systems Biology data submission"/>
        </authorList>
    </citation>
    <scope>NUCLEOTIDE SEQUENCE</scope>
    <source>
        <strain evidence="6">D6</strain>
    </source>
</reference>
<dbReference type="Proteomes" id="UP001153069">
    <property type="component" value="Unassembled WGS sequence"/>
</dbReference>
<dbReference type="Gene3D" id="1.25.10.10">
    <property type="entry name" value="Leucine-rich Repeat Variant"/>
    <property type="match status" value="1"/>
</dbReference>
<evidence type="ECO:0000256" key="1">
    <source>
        <dbReference type="ARBA" id="ARBA00010409"/>
    </source>
</evidence>
<sequence length="1963" mass="216724">SNNHWQQPLHSLHEALNYKVTHDLLILTSHNKPLANQLFAFLHHYAKQQILPILETTLSPTTKEDDENVFFVEQEVTRSIQQAIQWAGILKTVLADAPPSLIILHDNDDDMLEFCESFLHQIMTCRMVPVDSLSNLGMAYSRVVLLLRKRKQVQDEDLAQLVDNLVAQQLSDMTTIAMIQGLAATAPIKVMLHTSPCFMQYFQRLAHHSDPGVRLVALKGIHTLISRCYTLCIATTATTPVTTSELEAIQDMTEGTLEMVLAAWENPPNRRLGSAIQSLFQKLIALMQELGQQQITTLETTSAADSIVMEDAANMTKLVMRLLAQPSNRRGRYKALETLLPIVGARKILEFGGKGKLMEALLGGIGDRNSHSAGVIADLWEKILSDLLLDMLLLDTAAGGLASGDDDNKGGDPKVSEKKKPGGIKDFSSDLIQRVLPKWWDVWVPNLASALLSETASRRKHVASFCLPRVVAMVGGRKRRQEASSTFACLLRTIHSTAISESGSSSGSVILAAPDRELWATLEVIRHAHMEKLVDNSPESASLNEIIQANMTMEKFRSALKHSYSAIRLVAFQTIRAVVNARGMNAISTIEQEIELWKESFPYATSSDGKEYMSSLMQCLIVSLDRIANEESASLAKQKEDDNSPENGMISEPRFLSFARDFLVFEVAMGQTAYPGSICEKESFAIELLEHITDFAAREPRFATKNAAIYERKWRASETEAANQILDALLSRESLATIFSLMHSQWDGTRSAAYRLLFRLVLVGESNCMRLPVEFTSAEIRSGMMARAVFLASSPRQRESDTGARVLAFLYFSLDETGKWAYLKDIVDLLETRLSAMKVQLASLLSGKIDPESSRHATRLPLAHGLIHSLQLIISQVTNASSDNASEDSNPEHPDLFERMAQLFCQAIQVSLNVVADLKEGAVMEGMDEDIITETTDDYSDGTPLNVNTGAIGANGTFSLVNPTEKEEHERRIAIQRIVMGSWLLTKETCEALATLLTSSIAWHPSDSILKQAGGLLISTLISLKHAGAAFAASRALQQIAEYCFNSSDIHVGRLPSLWANRLLDEISSAERVRDSTLRRSTGYALGFLAIMRSEVSSNVDPHRLCPFILAKLVQLTIPPRKDLEHCFDKLKLPQAIRLSFASEMEPEAMKDGTSNDDFEIRRRVHALNVLRLIILDAPLAREVGPIIGSAFIWGIIGYYDSSWAVRNSSTMVFAASMLRTVDADKNAKVVNTTSSNAITAAELFKSYPLLPTFLTAVLVSEADNTATSTSGMSTPPAFPILLLLSRIQPMSSSGIESRELTEPFIPLVYKSLRARHLALRSAASRALSNLCSGSQGQCASSVGSILDDCHWLVVDAIAERDWNAVHGGLLGIKHLCARYQGAIAALQESGLLLYFSNVTKAGMQQQPWPPLCTSVVLEILEAAHAYDAPWNQERESTWQQFNMSLERPILSAAGASELAITNGEILCRELVPRVWDTTSSDEDHEKAMSTLLGLLTSKCLDVRLYACKAFKKSIYESIDCFVARRHGDCSTRLQKILNTLLSALESELNLTDEGHAHPPCLRRLSRCLLECIDASVRMNYSSKVGFLTTDQVSRVFAVGQGLLTQDGWLDKGFRRETPLSGNGAEIISFGIAWSLQQTSEDPCLNHYLSRMKAFVTVVGELNDPRLSWRVRHSAAVSVQNSTLLQCQGIGEEMKQLQHQVLQEVLIMLQDPDPDVRSAATSAAQDILDLALDPSNRHPLVSQRVLEETYQRASTKDTLLPQTEEYVLGLLTGIHNRCQGLDAKIETVLRELKHTEASVELDQLINAGTERKIFEDEGVNDHEEPLLANQLAIHSILHSMSLEALPPNATTVANKLINQCQSILSRLKDRHSRDLLHEVTRFNSVFAEIHSLITVAACLVFLGANGGATSKLAAEMVGLEGSTLHPSVKRALQILASMKMACPNGHQDIHKCLFLLPATMRTM</sequence>
<comment type="caution">
    <text evidence="6">The sequence shown here is derived from an EMBL/GenBank/DDBJ whole genome shotgun (WGS) entry which is preliminary data.</text>
</comment>
<feature type="domain" description="tRNA (32-2'-O)-methyltransferase regulator THADA-like C-terminal TPR repeats region" evidence="5">
    <location>
        <begin position="1207"/>
        <end position="1376"/>
    </location>
</feature>
<dbReference type="PANTHER" id="PTHR14387:SF0">
    <property type="entry name" value="DUF2428 DOMAIN-CONTAINING PROTEIN"/>
    <property type="match status" value="1"/>
</dbReference>
<dbReference type="Pfam" id="PF25151">
    <property type="entry name" value="TPR_Trm732_C"/>
    <property type="match status" value="1"/>
</dbReference>
<proteinExistence type="inferred from homology"/>
<evidence type="ECO:0000259" key="4">
    <source>
        <dbReference type="Pfam" id="PF10350"/>
    </source>
</evidence>
<evidence type="ECO:0000313" key="6">
    <source>
        <dbReference type="EMBL" id="CAB9528615.1"/>
    </source>
</evidence>
<accession>A0A9N8EYD4</accession>
<feature type="region of interest" description="Disordered" evidence="3">
    <location>
        <begin position="403"/>
        <end position="422"/>
    </location>
</feature>
<keyword evidence="7" id="KW-1185">Reference proteome</keyword>
<dbReference type="InterPro" id="IPR011989">
    <property type="entry name" value="ARM-like"/>
</dbReference>